<dbReference type="NCBIfam" id="TIGR00578">
    <property type="entry name" value="ku70"/>
    <property type="match status" value="1"/>
</dbReference>
<dbReference type="SUPFAM" id="SSF53300">
    <property type="entry name" value="vWA-like"/>
    <property type="match status" value="1"/>
</dbReference>
<evidence type="ECO:0000256" key="10">
    <source>
        <dbReference type="ARBA" id="ARBA00023204"/>
    </source>
</evidence>
<dbReference type="PIRSF" id="PIRSF003033">
    <property type="entry name" value="Ku70"/>
    <property type="match status" value="1"/>
</dbReference>
<dbReference type="GO" id="GO:0043564">
    <property type="term" value="C:Ku70:Ku80 complex"/>
    <property type="evidence" value="ECO:0007669"/>
    <property type="project" value="InterPro"/>
</dbReference>
<dbReference type="InterPro" id="IPR005161">
    <property type="entry name" value="Ku_N"/>
</dbReference>
<dbReference type="FunFam" id="2.40.290.10:FF:000001">
    <property type="entry name" value="X-ray repair cross complementing 6"/>
    <property type="match status" value="1"/>
</dbReference>
<dbReference type="GO" id="GO:0016787">
    <property type="term" value="F:hydrolase activity"/>
    <property type="evidence" value="ECO:0007669"/>
    <property type="project" value="UniProtKB-KW"/>
</dbReference>
<dbReference type="Pfam" id="PF03731">
    <property type="entry name" value="Ku_N"/>
    <property type="match status" value="1"/>
</dbReference>
<keyword evidence="4" id="KW-0227">DNA damage</keyword>
<dbReference type="Gene3D" id="3.40.50.410">
    <property type="entry name" value="von Willebrand factor, type A domain"/>
    <property type="match status" value="1"/>
</dbReference>
<dbReference type="GO" id="GO:0042162">
    <property type="term" value="F:telomeric DNA binding"/>
    <property type="evidence" value="ECO:0007669"/>
    <property type="project" value="InterPro"/>
</dbReference>
<organism evidence="14 15">
    <name type="scientific">Hyaloperonospora brassicae</name>
    <name type="common">Brassica downy mildew</name>
    <name type="synonym">Peronospora brassicae</name>
    <dbReference type="NCBI Taxonomy" id="162125"/>
    <lineage>
        <taxon>Eukaryota</taxon>
        <taxon>Sar</taxon>
        <taxon>Stramenopiles</taxon>
        <taxon>Oomycota</taxon>
        <taxon>Peronosporomycetes</taxon>
        <taxon>Peronosporales</taxon>
        <taxon>Peronosporaceae</taxon>
        <taxon>Hyaloperonospora</taxon>
    </lineage>
</organism>
<comment type="subcellular location">
    <subcellularLocation>
        <location evidence="1">Nucleus</location>
    </subcellularLocation>
</comment>
<dbReference type="Pfam" id="PF03730">
    <property type="entry name" value="Ku_C"/>
    <property type="match status" value="1"/>
</dbReference>
<dbReference type="GO" id="GO:0003690">
    <property type="term" value="F:double-stranded DNA binding"/>
    <property type="evidence" value="ECO:0007669"/>
    <property type="project" value="TreeGrafter"/>
</dbReference>
<keyword evidence="11" id="KW-0539">Nucleus</keyword>
<dbReference type="GO" id="GO:0006303">
    <property type="term" value="P:double-strand break repair via nonhomologous end joining"/>
    <property type="evidence" value="ECO:0007669"/>
    <property type="project" value="InterPro"/>
</dbReference>
<evidence type="ECO:0000256" key="11">
    <source>
        <dbReference type="ARBA" id="ARBA00023242"/>
    </source>
</evidence>
<dbReference type="Pfam" id="PF02735">
    <property type="entry name" value="Ku"/>
    <property type="match status" value="1"/>
</dbReference>
<evidence type="ECO:0000313" key="14">
    <source>
        <dbReference type="EMBL" id="CAI5733327.1"/>
    </source>
</evidence>
<dbReference type="PROSITE" id="PS50800">
    <property type="entry name" value="SAP"/>
    <property type="match status" value="1"/>
</dbReference>
<dbReference type="Pfam" id="PF02037">
    <property type="entry name" value="SAP"/>
    <property type="match status" value="1"/>
</dbReference>
<evidence type="ECO:0000256" key="9">
    <source>
        <dbReference type="ARBA" id="ARBA00023172"/>
    </source>
</evidence>
<dbReference type="SMART" id="SM00559">
    <property type="entry name" value="Ku78"/>
    <property type="match status" value="1"/>
</dbReference>
<name>A0AAV0U902_HYABA</name>
<keyword evidence="7" id="KW-0067">ATP-binding</keyword>
<dbReference type="Gene3D" id="1.10.1600.10">
    <property type="match status" value="1"/>
</dbReference>
<feature type="domain" description="SAP" evidence="13">
    <location>
        <begin position="596"/>
        <end position="630"/>
    </location>
</feature>
<evidence type="ECO:0000313" key="15">
    <source>
        <dbReference type="Proteomes" id="UP001162031"/>
    </source>
</evidence>
<dbReference type="InterPro" id="IPR036361">
    <property type="entry name" value="SAP_dom_sf"/>
</dbReference>
<keyword evidence="10" id="KW-0234">DNA repair</keyword>
<evidence type="ECO:0000256" key="7">
    <source>
        <dbReference type="ARBA" id="ARBA00022840"/>
    </source>
</evidence>
<dbReference type="InterPro" id="IPR003034">
    <property type="entry name" value="SAP_dom"/>
</dbReference>
<reference evidence="14" key="1">
    <citation type="submission" date="2022-12" db="EMBL/GenBank/DDBJ databases">
        <authorList>
            <person name="Webb A."/>
        </authorList>
    </citation>
    <scope>NUCLEOTIDE SEQUENCE</scope>
    <source>
        <strain evidence="14">Hp1</strain>
    </source>
</reference>
<accession>A0AAV0U902</accession>
<evidence type="ECO:0000256" key="8">
    <source>
        <dbReference type="ARBA" id="ARBA00023125"/>
    </source>
</evidence>
<keyword evidence="9" id="KW-0233">DNA recombination</keyword>
<evidence type="ECO:0000256" key="6">
    <source>
        <dbReference type="ARBA" id="ARBA00022806"/>
    </source>
</evidence>
<evidence type="ECO:0000259" key="13">
    <source>
        <dbReference type="PROSITE" id="PS50800"/>
    </source>
</evidence>
<dbReference type="Gene3D" id="2.40.290.10">
    <property type="match status" value="1"/>
</dbReference>
<keyword evidence="3" id="KW-0547">Nucleotide-binding</keyword>
<dbReference type="PANTHER" id="PTHR12604">
    <property type="entry name" value="KU AUTOANTIGEN DNA HELICASE"/>
    <property type="match status" value="1"/>
</dbReference>
<keyword evidence="15" id="KW-1185">Reference proteome</keyword>
<dbReference type="InterPro" id="IPR005160">
    <property type="entry name" value="Ku_C"/>
</dbReference>
<dbReference type="Gene3D" id="4.10.970.10">
    <property type="entry name" value="Ku70, bridge and pillars"/>
    <property type="match status" value="1"/>
</dbReference>
<proteinExistence type="inferred from homology"/>
<dbReference type="SUPFAM" id="SSF68906">
    <property type="entry name" value="SAP domain"/>
    <property type="match status" value="1"/>
</dbReference>
<dbReference type="Proteomes" id="UP001162031">
    <property type="component" value="Unassembled WGS sequence"/>
</dbReference>
<evidence type="ECO:0000256" key="5">
    <source>
        <dbReference type="ARBA" id="ARBA00022801"/>
    </source>
</evidence>
<evidence type="ECO:0000256" key="1">
    <source>
        <dbReference type="ARBA" id="ARBA00004123"/>
    </source>
</evidence>
<dbReference type="InterPro" id="IPR016194">
    <property type="entry name" value="SPOC-like_C_dom_sf"/>
</dbReference>
<dbReference type="EMBL" id="CANTFL010001198">
    <property type="protein sequence ID" value="CAI5733327.1"/>
    <property type="molecule type" value="Genomic_DNA"/>
</dbReference>
<dbReference type="GO" id="GO:0005524">
    <property type="term" value="F:ATP binding"/>
    <property type="evidence" value="ECO:0007669"/>
    <property type="project" value="UniProtKB-KW"/>
</dbReference>
<dbReference type="CDD" id="cd00788">
    <property type="entry name" value="KU70"/>
    <property type="match status" value="1"/>
</dbReference>
<dbReference type="AlphaFoldDB" id="A0AAV0U902"/>
<dbReference type="PANTHER" id="PTHR12604:SF2">
    <property type="entry name" value="X-RAY REPAIR CROSS-COMPLEMENTING PROTEIN 6"/>
    <property type="match status" value="1"/>
</dbReference>
<evidence type="ECO:0000256" key="12">
    <source>
        <dbReference type="SAM" id="MobiDB-lite"/>
    </source>
</evidence>
<feature type="region of interest" description="Disordered" evidence="12">
    <location>
        <begin position="548"/>
        <end position="581"/>
    </location>
</feature>
<dbReference type="GO" id="GO:0006310">
    <property type="term" value="P:DNA recombination"/>
    <property type="evidence" value="ECO:0007669"/>
    <property type="project" value="UniProtKB-KW"/>
</dbReference>
<protein>
    <recommendedName>
        <fullName evidence="13">SAP domain-containing protein</fullName>
    </recommendedName>
</protein>
<dbReference type="GO" id="GO:0003678">
    <property type="term" value="F:DNA helicase activity"/>
    <property type="evidence" value="ECO:0007669"/>
    <property type="project" value="InterPro"/>
</dbReference>
<dbReference type="FunFam" id="4.10.970.10:FF:000002">
    <property type="entry name" value="Atp-dependent dna helicase 2"/>
    <property type="match status" value="1"/>
</dbReference>
<feature type="region of interest" description="Disordered" evidence="12">
    <location>
        <begin position="1"/>
        <end position="22"/>
    </location>
</feature>
<dbReference type="GO" id="GO:0003684">
    <property type="term" value="F:damaged DNA binding"/>
    <property type="evidence" value="ECO:0007669"/>
    <property type="project" value="InterPro"/>
</dbReference>
<dbReference type="InterPro" id="IPR027388">
    <property type="entry name" value="Ku70_bridge/pillars_dom_sf"/>
</dbReference>
<evidence type="ECO:0000256" key="4">
    <source>
        <dbReference type="ARBA" id="ARBA00022763"/>
    </source>
</evidence>
<dbReference type="InterPro" id="IPR006164">
    <property type="entry name" value="DNA_bd_Ku70/Ku80"/>
</dbReference>
<feature type="compositionally biased region" description="Polar residues" evidence="12">
    <location>
        <begin position="1"/>
        <end position="10"/>
    </location>
</feature>
<dbReference type="SUPFAM" id="SSF100939">
    <property type="entry name" value="SPOC domain-like"/>
    <property type="match status" value="1"/>
</dbReference>
<keyword evidence="8" id="KW-0238">DNA-binding</keyword>
<evidence type="ECO:0000256" key="3">
    <source>
        <dbReference type="ARBA" id="ARBA00022741"/>
    </source>
</evidence>
<dbReference type="InterPro" id="IPR006165">
    <property type="entry name" value="Ku70"/>
</dbReference>
<gene>
    <name evidence="14" type="ORF">HBR001_LOCUS5804</name>
</gene>
<dbReference type="InterPro" id="IPR047087">
    <property type="entry name" value="KU70_core_dom"/>
</dbReference>
<keyword evidence="6" id="KW-0347">Helicase</keyword>
<dbReference type="InterPro" id="IPR036465">
    <property type="entry name" value="vWFA_dom_sf"/>
</dbReference>
<evidence type="ECO:0000256" key="2">
    <source>
        <dbReference type="ARBA" id="ARBA00005240"/>
    </source>
</evidence>
<keyword evidence="5" id="KW-0378">Hydrolase</keyword>
<sequence>MDVWGTQSAAAASERLPGDEEEWELSDSGKDALIVLLDVRKAMFSPHPHAAAGSPSTWFHAVVELVIKLLESKIIARDNSLMSVIFFGTNKRGEASTLKQVYEFQPLGHPSVQRIKELQALLENDVQVDFESMENSEQLSFSNALWQCGISFSNANLKKKDSQRIWIFTNDDSPLETDAEEVGRIQKQVQNHTELERTLNLFYITPPGKQSFDLSNSYGCSFKDFSAHDGDEVAENEAFFQPAFPVETLDNLMDVSLRKRFRKRRLTTFALSITNAVSIGVELYALVVVQRKNTPVALDASTNVPLNTETKWLCEDTGAYLAPDQIKKYIDYGGKRVYFTRDDIVEIKHFDSPGLQLICFKPLSSLRWNENIRSPYFLYPCNGYIEGSSTAFMAILNSMVIKGKFALARLIARRTSEPRLVALVPQEEVNDETGQVQPSGFNVIFLPYLDDIRDVTVEAITNVAPEKIDAAKDLIAALKLTEAPSFENPELQKHYAAIQALALDEDVLEFDEKSDTTLPDAEGFRQDEVKRAIAHFREVCGDELIDASTSAKRKSSTPGDRKATRKKSVKGDSGQQEAEDTFDREEWAALISSDAIQKKTVSQLKAFLHAHGRTAVGRKADLISAVRSFLEA</sequence>
<comment type="similarity">
    <text evidence="2">Belongs to the ku70 family.</text>
</comment>
<dbReference type="GO" id="GO:0000723">
    <property type="term" value="P:telomere maintenance"/>
    <property type="evidence" value="ECO:0007669"/>
    <property type="project" value="InterPro"/>
</dbReference>
<comment type="caution">
    <text evidence="14">The sequence shown here is derived from an EMBL/GenBank/DDBJ whole genome shotgun (WGS) entry which is preliminary data.</text>
</comment>